<name>A0A0W0VUZ7_9GAMM</name>
<keyword evidence="1" id="KW-0479">Metal-binding</keyword>
<dbReference type="AlphaFoldDB" id="A0A0W0VUZ7"/>
<dbReference type="InterPro" id="IPR004597">
    <property type="entry name" value="Tag"/>
</dbReference>
<dbReference type="InterPro" id="IPR005019">
    <property type="entry name" value="Adenine_glyco"/>
</dbReference>
<dbReference type="RefSeq" id="WP_058453606.1">
    <property type="nucleotide sequence ID" value="NZ_CAAAIB010000001.1"/>
</dbReference>
<dbReference type="OrthoDB" id="9807664at2"/>
<dbReference type="SUPFAM" id="SSF48150">
    <property type="entry name" value="DNA-glycosylase"/>
    <property type="match status" value="1"/>
</dbReference>
<dbReference type="STRING" id="466.Lmac_2928"/>
<dbReference type="EMBL" id="LNYL01000051">
    <property type="protein sequence ID" value="KTD24055.1"/>
    <property type="molecule type" value="Genomic_DNA"/>
</dbReference>
<dbReference type="GO" id="GO:0008725">
    <property type="term" value="F:DNA-3-methyladenine glycosylase activity"/>
    <property type="evidence" value="ECO:0007669"/>
    <property type="project" value="InterPro"/>
</dbReference>
<evidence type="ECO:0000313" key="2">
    <source>
        <dbReference type="EMBL" id="KTD24055.1"/>
    </source>
</evidence>
<feature type="binding site" evidence="1">
    <location>
        <position position="4"/>
    </location>
    <ligand>
        <name>Zn(2+)</name>
        <dbReference type="ChEBI" id="CHEBI:29105"/>
    </ligand>
</feature>
<dbReference type="InterPro" id="IPR052891">
    <property type="entry name" value="DNA-3mA_glycosylase"/>
</dbReference>
<dbReference type="GO" id="GO:0046872">
    <property type="term" value="F:metal ion binding"/>
    <property type="evidence" value="ECO:0007669"/>
    <property type="project" value="UniProtKB-KW"/>
</dbReference>
<feature type="binding site" evidence="1">
    <location>
        <position position="17"/>
    </location>
    <ligand>
        <name>Zn(2+)</name>
        <dbReference type="ChEBI" id="CHEBI:29105"/>
    </ligand>
</feature>
<dbReference type="Gene3D" id="1.10.340.30">
    <property type="entry name" value="Hypothetical protein, domain 2"/>
    <property type="match status" value="1"/>
</dbReference>
<sequence>MQRCAWCTKDPLYTAYHDEEWGVPVRNPPKLFEMIVLESMQAGLSWLTVLRKREAMRHAFYSFSPEKLARLTDEEIQVLLSNEAIIRNRLKIKSVKTNAQSFLRIAEHENIVDYFWQFTDGKIIQNKRNALSEIPAITTESTAMAKQLKKDGFVFMGPTTCYAFMQSVGIVNDHLLSCFRYNEIAHP</sequence>
<reference evidence="2 3" key="1">
    <citation type="submission" date="2015-11" db="EMBL/GenBank/DDBJ databases">
        <title>Genomic analysis of 38 Legionella species identifies large and diverse effector repertoires.</title>
        <authorList>
            <person name="Burstein D."/>
            <person name="Amaro F."/>
            <person name="Zusman T."/>
            <person name="Lifshitz Z."/>
            <person name="Cohen O."/>
            <person name="Gilbert J.A."/>
            <person name="Pupko T."/>
            <person name="Shuman H.A."/>
            <person name="Segal G."/>
        </authorList>
    </citation>
    <scope>NUCLEOTIDE SEQUENCE [LARGE SCALE GENOMIC DNA]</scope>
    <source>
        <strain evidence="2 3">PX-1-G2-E2</strain>
    </source>
</reference>
<dbReference type="NCBIfam" id="TIGR00624">
    <property type="entry name" value="tag"/>
    <property type="match status" value="1"/>
</dbReference>
<gene>
    <name evidence="2" type="ORF">Lmac_2928</name>
</gene>
<feature type="binding site" evidence="1">
    <location>
        <position position="174"/>
    </location>
    <ligand>
        <name>Zn(2+)</name>
        <dbReference type="ChEBI" id="CHEBI:29105"/>
    </ligand>
</feature>
<keyword evidence="3" id="KW-1185">Reference proteome</keyword>
<dbReference type="Pfam" id="PF03352">
    <property type="entry name" value="Adenine_glyco"/>
    <property type="match status" value="1"/>
</dbReference>
<dbReference type="PANTHER" id="PTHR30037:SF4">
    <property type="entry name" value="DNA-3-METHYLADENINE GLYCOSYLASE I"/>
    <property type="match status" value="1"/>
</dbReference>
<dbReference type="PATRIC" id="fig|466.6.peg.3138"/>
<protein>
    <submittedName>
        <fullName evidence="2">3-methyladenine DNA glycosylase</fullName>
    </submittedName>
</protein>
<keyword evidence="1" id="KW-0862">Zinc</keyword>
<evidence type="ECO:0000313" key="3">
    <source>
        <dbReference type="Proteomes" id="UP000054908"/>
    </source>
</evidence>
<comment type="caution">
    <text evidence="2">The sequence shown here is derived from an EMBL/GenBank/DDBJ whole genome shotgun (WGS) entry which is preliminary data.</text>
</comment>
<evidence type="ECO:0000256" key="1">
    <source>
        <dbReference type="PIRSR" id="PIRSR604597-1"/>
    </source>
</evidence>
<dbReference type="GO" id="GO:0006284">
    <property type="term" value="P:base-excision repair"/>
    <property type="evidence" value="ECO:0007669"/>
    <property type="project" value="InterPro"/>
</dbReference>
<dbReference type="PANTHER" id="PTHR30037">
    <property type="entry name" value="DNA-3-METHYLADENINE GLYCOSYLASE 1"/>
    <property type="match status" value="1"/>
</dbReference>
<accession>A0A0W0VUZ7</accession>
<dbReference type="InterPro" id="IPR011257">
    <property type="entry name" value="DNA_glycosylase"/>
</dbReference>
<feature type="binding site" evidence="1">
    <location>
        <position position="178"/>
    </location>
    <ligand>
        <name>Zn(2+)</name>
        <dbReference type="ChEBI" id="CHEBI:29105"/>
    </ligand>
</feature>
<proteinExistence type="predicted"/>
<organism evidence="2 3">
    <name type="scientific">Legionella maceachernii</name>
    <dbReference type="NCBI Taxonomy" id="466"/>
    <lineage>
        <taxon>Bacteria</taxon>
        <taxon>Pseudomonadati</taxon>
        <taxon>Pseudomonadota</taxon>
        <taxon>Gammaproteobacteria</taxon>
        <taxon>Legionellales</taxon>
        <taxon>Legionellaceae</taxon>
        <taxon>Legionella</taxon>
    </lineage>
</organism>
<dbReference type="Proteomes" id="UP000054908">
    <property type="component" value="Unassembled WGS sequence"/>
</dbReference>